<evidence type="ECO:0000256" key="2">
    <source>
        <dbReference type="SAM" id="SignalP"/>
    </source>
</evidence>
<reference evidence="3 4" key="1">
    <citation type="journal article" date="2018" name="Front. Microbiol.">
        <title>Genomic and genetic insights into a cosmopolitan fungus, Paecilomyces variotii (Eurotiales).</title>
        <authorList>
            <person name="Urquhart A.S."/>
            <person name="Mondo S.J."/>
            <person name="Makela M.R."/>
            <person name="Hane J.K."/>
            <person name="Wiebenga A."/>
            <person name="He G."/>
            <person name="Mihaltcheva S."/>
            <person name="Pangilinan J."/>
            <person name="Lipzen A."/>
            <person name="Barry K."/>
            <person name="de Vries R.P."/>
            <person name="Grigoriev I.V."/>
            <person name="Idnurm A."/>
        </authorList>
    </citation>
    <scope>NUCLEOTIDE SEQUENCE [LARGE SCALE GENOMIC DNA]</scope>
    <source>
        <strain evidence="3 4">CBS 101075</strain>
    </source>
</reference>
<feature type="region of interest" description="Disordered" evidence="1">
    <location>
        <begin position="47"/>
        <end position="89"/>
    </location>
</feature>
<dbReference type="AlphaFoldDB" id="A0A443HZV7"/>
<dbReference type="VEuPathDB" id="FungiDB:C8Q69DRAFT_455025"/>
<keyword evidence="2" id="KW-0732">Signal</keyword>
<organism evidence="3 4">
    <name type="scientific">Byssochlamys spectabilis</name>
    <name type="common">Paecilomyces variotii</name>
    <dbReference type="NCBI Taxonomy" id="264951"/>
    <lineage>
        <taxon>Eukaryota</taxon>
        <taxon>Fungi</taxon>
        <taxon>Dikarya</taxon>
        <taxon>Ascomycota</taxon>
        <taxon>Pezizomycotina</taxon>
        <taxon>Eurotiomycetes</taxon>
        <taxon>Eurotiomycetidae</taxon>
        <taxon>Eurotiales</taxon>
        <taxon>Thermoascaceae</taxon>
        <taxon>Paecilomyces</taxon>
    </lineage>
</organism>
<dbReference type="RefSeq" id="XP_028486968.1">
    <property type="nucleotide sequence ID" value="XM_028629747.1"/>
</dbReference>
<evidence type="ECO:0000256" key="1">
    <source>
        <dbReference type="SAM" id="MobiDB-lite"/>
    </source>
</evidence>
<dbReference type="Proteomes" id="UP000283841">
    <property type="component" value="Unassembled WGS sequence"/>
</dbReference>
<accession>A0A443HZV7</accession>
<comment type="caution">
    <text evidence="3">The sequence shown here is derived from an EMBL/GenBank/DDBJ whole genome shotgun (WGS) entry which is preliminary data.</text>
</comment>
<gene>
    <name evidence="3" type="ORF">C8Q69DRAFT_455025</name>
</gene>
<dbReference type="GeneID" id="39599024"/>
<feature type="chain" id="PRO_5019154239" evidence="2">
    <location>
        <begin position="20"/>
        <end position="109"/>
    </location>
</feature>
<feature type="signal peptide" evidence="2">
    <location>
        <begin position="1"/>
        <end position="19"/>
    </location>
</feature>
<protein>
    <submittedName>
        <fullName evidence="3">Uncharacterized protein</fullName>
    </submittedName>
</protein>
<proteinExistence type="predicted"/>
<keyword evidence="4" id="KW-1185">Reference proteome</keyword>
<name>A0A443HZV7_BYSSP</name>
<sequence length="109" mass="10945">MARFSIVAALMFLAALSNALPTANDFPGSVDEAMNKAMEAADQALEVRDAQQTPAPTPASGEDFFPTPSPTPFGLAPTPTPSPSAASNPLNDIPIIGPLAAALLGGGGQ</sequence>
<dbReference type="EMBL" id="RCNU01000002">
    <property type="protein sequence ID" value="RWQ97323.1"/>
    <property type="molecule type" value="Genomic_DNA"/>
</dbReference>
<evidence type="ECO:0000313" key="3">
    <source>
        <dbReference type="EMBL" id="RWQ97323.1"/>
    </source>
</evidence>
<evidence type="ECO:0000313" key="4">
    <source>
        <dbReference type="Proteomes" id="UP000283841"/>
    </source>
</evidence>